<dbReference type="InterPro" id="IPR000832">
    <property type="entry name" value="GPCR_2_secretin-like"/>
</dbReference>
<sequence>MALEGVMLYLMLVKVFHTKTAPAKSKKIFFCLGWGLPVIIVVTSGVLFHEGYGTPAYCWLSLERGFIWSFVGPVLLVLAFNFVFLGITFNVMAKSGPASNKKRTGRIRRWSKACMLLTCILGLTWMFGVFYINQESLFMAYFFTIFNTLQFGRLFNRTIETKRNTFVVHVSDGQVRVRGVATDEHNRNLQNRDNIRHSTASAASEESENEQRNKGNEQETPAGPN</sequence>
<dbReference type="PANTHER" id="PTHR12011">
    <property type="entry name" value="ADHESION G-PROTEIN COUPLED RECEPTOR"/>
    <property type="match status" value="1"/>
</dbReference>
<dbReference type="Gene3D" id="1.20.1070.10">
    <property type="entry name" value="Rhodopsin 7-helix transmembrane proteins"/>
    <property type="match status" value="1"/>
</dbReference>
<dbReference type="Pfam" id="PF00002">
    <property type="entry name" value="7tm_2"/>
    <property type="match status" value="1"/>
</dbReference>
<evidence type="ECO:0000256" key="5">
    <source>
        <dbReference type="SAM" id="MobiDB-lite"/>
    </source>
</evidence>
<evidence type="ECO:0000256" key="6">
    <source>
        <dbReference type="SAM" id="Phobius"/>
    </source>
</evidence>
<evidence type="ECO:0000256" key="3">
    <source>
        <dbReference type="ARBA" id="ARBA00022989"/>
    </source>
</evidence>
<reference evidence="8" key="1">
    <citation type="submission" date="2023-01" db="EMBL/GenBank/DDBJ databases">
        <title>Genome assembly of the deep-sea coral Lophelia pertusa.</title>
        <authorList>
            <person name="Herrera S."/>
            <person name="Cordes E."/>
        </authorList>
    </citation>
    <scope>NUCLEOTIDE SEQUENCE</scope>
    <source>
        <strain evidence="8">USNM1676648</strain>
        <tissue evidence="8">Polyp</tissue>
    </source>
</reference>
<evidence type="ECO:0000256" key="2">
    <source>
        <dbReference type="ARBA" id="ARBA00022692"/>
    </source>
</evidence>
<evidence type="ECO:0000313" key="8">
    <source>
        <dbReference type="EMBL" id="KAJ7378585.1"/>
    </source>
</evidence>
<evidence type="ECO:0000256" key="1">
    <source>
        <dbReference type="ARBA" id="ARBA00004141"/>
    </source>
</evidence>
<dbReference type="OrthoDB" id="1100386at2759"/>
<dbReference type="GO" id="GO:0004930">
    <property type="term" value="F:G protein-coupled receptor activity"/>
    <property type="evidence" value="ECO:0007669"/>
    <property type="project" value="InterPro"/>
</dbReference>
<organism evidence="8 9">
    <name type="scientific">Desmophyllum pertusum</name>
    <dbReference type="NCBI Taxonomy" id="174260"/>
    <lineage>
        <taxon>Eukaryota</taxon>
        <taxon>Metazoa</taxon>
        <taxon>Cnidaria</taxon>
        <taxon>Anthozoa</taxon>
        <taxon>Hexacorallia</taxon>
        <taxon>Scleractinia</taxon>
        <taxon>Caryophylliina</taxon>
        <taxon>Caryophylliidae</taxon>
        <taxon>Desmophyllum</taxon>
    </lineage>
</organism>
<dbReference type="PRINTS" id="PR00249">
    <property type="entry name" value="GPCRSECRETIN"/>
</dbReference>
<feature type="transmembrane region" description="Helical" evidence="6">
    <location>
        <begin position="138"/>
        <end position="155"/>
    </location>
</feature>
<feature type="domain" description="G-protein coupled receptors family 2 profile 2" evidence="7">
    <location>
        <begin position="1"/>
        <end position="150"/>
    </location>
</feature>
<keyword evidence="9" id="KW-1185">Reference proteome</keyword>
<accession>A0A9X0CWY6</accession>
<dbReference type="PROSITE" id="PS50261">
    <property type="entry name" value="G_PROTEIN_RECEP_F2_4"/>
    <property type="match status" value="1"/>
</dbReference>
<dbReference type="AlphaFoldDB" id="A0A9X0CWY6"/>
<dbReference type="InterPro" id="IPR017981">
    <property type="entry name" value="GPCR_2-like_7TM"/>
</dbReference>
<dbReference type="Proteomes" id="UP001163046">
    <property type="component" value="Unassembled WGS sequence"/>
</dbReference>
<feature type="transmembrane region" description="Helical" evidence="6">
    <location>
        <begin position="67"/>
        <end position="92"/>
    </location>
</feature>
<keyword evidence="4 6" id="KW-0472">Membrane</keyword>
<evidence type="ECO:0000313" key="9">
    <source>
        <dbReference type="Proteomes" id="UP001163046"/>
    </source>
</evidence>
<gene>
    <name evidence="8" type="ORF">OS493_021884</name>
</gene>
<keyword evidence="2 6" id="KW-0812">Transmembrane</keyword>
<dbReference type="EMBL" id="MU826364">
    <property type="protein sequence ID" value="KAJ7378585.1"/>
    <property type="molecule type" value="Genomic_DNA"/>
</dbReference>
<evidence type="ECO:0000259" key="7">
    <source>
        <dbReference type="PROSITE" id="PS50261"/>
    </source>
</evidence>
<comment type="caution">
    <text evidence="8">The sequence shown here is derived from an EMBL/GenBank/DDBJ whole genome shotgun (WGS) entry which is preliminary data.</text>
</comment>
<dbReference type="GO" id="GO:0007189">
    <property type="term" value="P:adenylate cyclase-activating G protein-coupled receptor signaling pathway"/>
    <property type="evidence" value="ECO:0007669"/>
    <property type="project" value="TreeGrafter"/>
</dbReference>
<feature type="region of interest" description="Disordered" evidence="5">
    <location>
        <begin position="181"/>
        <end position="225"/>
    </location>
</feature>
<proteinExistence type="predicted"/>
<feature type="transmembrane region" description="Helical" evidence="6">
    <location>
        <begin position="113"/>
        <end position="132"/>
    </location>
</feature>
<name>A0A9X0CWY6_9CNID</name>
<dbReference type="GO" id="GO:0007166">
    <property type="term" value="P:cell surface receptor signaling pathway"/>
    <property type="evidence" value="ECO:0007669"/>
    <property type="project" value="InterPro"/>
</dbReference>
<protein>
    <recommendedName>
        <fullName evidence="7">G-protein coupled receptors family 2 profile 2 domain-containing protein</fullName>
    </recommendedName>
</protein>
<comment type="subcellular location">
    <subcellularLocation>
        <location evidence="1">Membrane</location>
        <topology evidence="1">Multi-pass membrane protein</topology>
    </subcellularLocation>
</comment>
<keyword evidence="3 6" id="KW-1133">Transmembrane helix</keyword>
<dbReference type="GO" id="GO:0005886">
    <property type="term" value="C:plasma membrane"/>
    <property type="evidence" value="ECO:0007669"/>
    <property type="project" value="TreeGrafter"/>
</dbReference>
<feature type="transmembrane region" description="Helical" evidence="6">
    <location>
        <begin position="28"/>
        <end position="47"/>
    </location>
</feature>
<dbReference type="PANTHER" id="PTHR12011:SF471">
    <property type="entry name" value="G-PROTEIN COUPLED RECEPTORS FAMILY 2 PROFILE 2 DOMAIN-CONTAINING PROTEIN"/>
    <property type="match status" value="1"/>
</dbReference>
<evidence type="ECO:0000256" key="4">
    <source>
        <dbReference type="ARBA" id="ARBA00023136"/>
    </source>
</evidence>